<feature type="signal peptide" evidence="2">
    <location>
        <begin position="1"/>
        <end position="26"/>
    </location>
</feature>
<organism evidence="3 4">
    <name type="scientific">Mycobacteroides abscessus subsp. bolletii</name>
    <dbReference type="NCBI Taxonomy" id="319705"/>
    <lineage>
        <taxon>Bacteria</taxon>
        <taxon>Bacillati</taxon>
        <taxon>Actinomycetota</taxon>
        <taxon>Actinomycetes</taxon>
        <taxon>Mycobacteriales</taxon>
        <taxon>Mycobacteriaceae</taxon>
        <taxon>Mycobacteroides</taxon>
        <taxon>Mycobacteroides abscessus</taxon>
    </lineage>
</organism>
<sequence length="737" mass="74378">MIKRGLALAAVTALTVAGLNSSQVVAGHGDVTQIAATPRTVTARFSLTVNSGVLAISPDGNTTIYENPGNALSVTADPAGLATVGAISHNAAISAAQALSTTSAVSGVAPSAPGPTLVVVDPQHSTDTSPTPSAGTAQAAGPARYLPVILVHGTWGSTAREFAPTLLPALAAAGIQAFTYDYGRIPWLPINLVEPYDAGGEVPVQQSTQRLSEEITRVLNVTGAPQVNLVGASQGGLVIKNYLAQVTGDSVANVVDINATNHGTTLGGIAKLIDPAIVDEAFAPIHTVITSATKSAKDLLGHAGPLQVLQSPVALVGSAAHVAVDVAQAAVRVVVTAIQRVVRVGLSLAMGPAGVQQAVGSDFLNRLNKNPDTRPGVNYLVLGSKNDTTATPYESTFLKAGPGSAVFNVEEHSLPGAKPTDVIKHVDTPQPVVDAIVRFLIAADTNPHIDFKIDRSRGITATQDSGNTTVRSGENNVLYQGTSSNGAAIKQAIGQAIDTAATSGSTTSTPAKPTALASTAETDRTLATAKASSSLNVLAAAAPKIPTPQSAAAETTAASASPVNSSHDAEKTTKTAVGQITDAGTNSAASSNRATAQTQTATTSDTSPNTQAKQRINLGAISSGGHSPTAPEPKESAATITSNATSGTSVTKSDKTSQVNAKGSPAIAEPKTSVAKADMHHTYTAASKPDNTTHRTQGASTSAEHSSSGESSRAGQSSAGSAHERTARHSKAARSSE</sequence>
<evidence type="ECO:0000313" key="3">
    <source>
        <dbReference type="EMBL" id="SHW97318.1"/>
    </source>
</evidence>
<comment type="caution">
    <text evidence="3">The sequence shown here is derived from an EMBL/GenBank/DDBJ whole genome shotgun (WGS) entry which is preliminary data.</text>
</comment>
<evidence type="ECO:0000256" key="2">
    <source>
        <dbReference type="SAM" id="SignalP"/>
    </source>
</evidence>
<dbReference type="Proteomes" id="UP000185183">
    <property type="component" value="Unassembled WGS sequence"/>
</dbReference>
<feature type="compositionally biased region" description="Low complexity" evidence="1">
    <location>
        <begin position="549"/>
        <end position="562"/>
    </location>
</feature>
<keyword evidence="2" id="KW-0732">Signal</keyword>
<gene>
    <name evidence="3" type="ORF">SAMEA2275694_01071</name>
</gene>
<reference evidence="3 4" key="1">
    <citation type="submission" date="2016-11" db="EMBL/GenBank/DDBJ databases">
        <authorList>
            <consortium name="Pathogen Informatics"/>
        </authorList>
    </citation>
    <scope>NUCLEOTIDE SEQUENCE [LARGE SCALE GENOMIC DNA]</scope>
    <source>
        <strain evidence="3 4">968</strain>
    </source>
</reference>
<dbReference type="AlphaFoldDB" id="A0A9Q7SBR0"/>
<dbReference type="Gene3D" id="3.40.50.1820">
    <property type="entry name" value="alpha/beta hydrolase"/>
    <property type="match status" value="1"/>
</dbReference>
<feature type="compositionally biased region" description="Low complexity" evidence="1">
    <location>
        <begin position="585"/>
        <end position="611"/>
    </location>
</feature>
<name>A0A9Q7SBR0_9MYCO</name>
<dbReference type="EMBL" id="FSFA01000001">
    <property type="protein sequence ID" value="SHW97318.1"/>
    <property type="molecule type" value="Genomic_DNA"/>
</dbReference>
<accession>A0A9Q7SBR0</accession>
<feature type="region of interest" description="Disordered" evidence="1">
    <location>
        <begin position="501"/>
        <end position="520"/>
    </location>
</feature>
<feature type="compositionally biased region" description="Basic residues" evidence="1">
    <location>
        <begin position="728"/>
        <end position="737"/>
    </location>
</feature>
<feature type="compositionally biased region" description="Polar residues" evidence="1">
    <location>
        <begin position="574"/>
        <end position="584"/>
    </location>
</feature>
<dbReference type="InterPro" id="IPR029058">
    <property type="entry name" value="AB_hydrolase_fold"/>
</dbReference>
<feature type="region of interest" description="Disordered" evidence="1">
    <location>
        <begin position="549"/>
        <end position="737"/>
    </location>
</feature>
<feature type="compositionally biased region" description="Low complexity" evidence="1">
    <location>
        <begin position="697"/>
        <end position="721"/>
    </location>
</feature>
<feature type="chain" id="PRO_5040254611" evidence="2">
    <location>
        <begin position="27"/>
        <end position="737"/>
    </location>
</feature>
<dbReference type="SUPFAM" id="SSF53474">
    <property type="entry name" value="alpha/beta-Hydrolases"/>
    <property type="match status" value="1"/>
</dbReference>
<evidence type="ECO:0000256" key="1">
    <source>
        <dbReference type="SAM" id="MobiDB-lite"/>
    </source>
</evidence>
<protein>
    <submittedName>
        <fullName evidence="3">Triacylglycerol lipase</fullName>
    </submittedName>
</protein>
<evidence type="ECO:0000313" key="4">
    <source>
        <dbReference type="Proteomes" id="UP000185183"/>
    </source>
</evidence>
<proteinExistence type="predicted"/>
<feature type="compositionally biased region" description="Polar residues" evidence="1">
    <location>
        <begin position="638"/>
        <end position="661"/>
    </location>
</feature>